<reference evidence="2 3" key="1">
    <citation type="journal article" date="2016" name="Nat. Commun.">
        <title>Thousands of microbial genomes shed light on interconnected biogeochemical processes in an aquifer system.</title>
        <authorList>
            <person name="Anantharaman K."/>
            <person name="Brown C.T."/>
            <person name="Hug L.A."/>
            <person name="Sharon I."/>
            <person name="Castelle C.J."/>
            <person name="Probst A.J."/>
            <person name="Thomas B.C."/>
            <person name="Singh A."/>
            <person name="Wilkins M.J."/>
            <person name="Karaoz U."/>
            <person name="Brodie E.L."/>
            <person name="Williams K.H."/>
            <person name="Hubbard S.S."/>
            <person name="Banfield J.F."/>
        </authorList>
    </citation>
    <scope>NUCLEOTIDE SEQUENCE [LARGE SCALE GENOMIC DNA]</scope>
</reference>
<protein>
    <recommendedName>
        <fullName evidence="4">Glycerophosphoryl diester phosphodiesterase membrane domain-containing protein</fullName>
    </recommendedName>
</protein>
<dbReference type="EMBL" id="MFJM01000066">
    <property type="protein sequence ID" value="OGG15909.1"/>
    <property type="molecule type" value="Genomic_DNA"/>
</dbReference>
<organism evidence="2 3">
    <name type="scientific">Candidatus Gottesmanbacteria bacterium RIFCSPHIGHO2_02_FULL_39_14</name>
    <dbReference type="NCBI Taxonomy" id="1798383"/>
    <lineage>
        <taxon>Bacteria</taxon>
        <taxon>Candidatus Gottesmaniibacteriota</taxon>
    </lineage>
</organism>
<feature type="transmembrane region" description="Helical" evidence="1">
    <location>
        <begin position="286"/>
        <end position="312"/>
    </location>
</feature>
<feature type="transmembrane region" description="Helical" evidence="1">
    <location>
        <begin position="244"/>
        <end position="265"/>
    </location>
</feature>
<dbReference type="Proteomes" id="UP000176253">
    <property type="component" value="Unassembled WGS sequence"/>
</dbReference>
<feature type="transmembrane region" description="Helical" evidence="1">
    <location>
        <begin position="68"/>
        <end position="98"/>
    </location>
</feature>
<dbReference type="STRING" id="1798383.A3D78_07050"/>
<evidence type="ECO:0000256" key="1">
    <source>
        <dbReference type="SAM" id="Phobius"/>
    </source>
</evidence>
<feature type="transmembrane region" description="Helical" evidence="1">
    <location>
        <begin position="146"/>
        <end position="169"/>
    </location>
</feature>
<dbReference type="AlphaFoldDB" id="A0A1F5ZTW2"/>
<proteinExistence type="predicted"/>
<gene>
    <name evidence="2" type="ORF">A3D78_07050</name>
</gene>
<feature type="transmembrane region" description="Helical" evidence="1">
    <location>
        <begin position="181"/>
        <end position="202"/>
    </location>
</feature>
<keyword evidence="1" id="KW-0812">Transmembrane</keyword>
<evidence type="ECO:0000313" key="2">
    <source>
        <dbReference type="EMBL" id="OGG15909.1"/>
    </source>
</evidence>
<evidence type="ECO:0000313" key="3">
    <source>
        <dbReference type="Proteomes" id="UP000176253"/>
    </source>
</evidence>
<comment type="caution">
    <text evidence="2">The sequence shown here is derived from an EMBL/GenBank/DDBJ whole genome shotgun (WGS) entry which is preliminary data.</text>
</comment>
<keyword evidence="1" id="KW-1133">Transmembrane helix</keyword>
<evidence type="ECO:0008006" key="4">
    <source>
        <dbReference type="Google" id="ProtNLM"/>
    </source>
</evidence>
<name>A0A1F5ZTW2_9BACT</name>
<accession>A0A1F5ZTW2</accession>
<sequence>MITPENSSTSQINHLVSPTLLLNTSWQIYKKKWKTLIKLLIFFKLLYLPVILYQPISTLSKSFFTHPSISIAIIIIIYIIYSSFILSLETIALILYLASENEKTDIKNLFKSSLSLIFPYWWLLSLEILIFMGGFIFFFVPGLIFLIWFSFSAYLLILENIKGINALFVSKELVKERFWEVTGRIFVISVISLLFSLFISLISNIPKLITLFSNPEVFFSSLTASASQTQNVQPLPFTHVLKNFIIMTFQSITISSFAVIYNILLYRNAKSVYGKAYPQPAKKSKLLMMLPAIIALLTVILLFGIVIFFVVFNPLRSPYPSSLSPSGFTYPTRIPTP</sequence>
<feature type="transmembrane region" description="Helical" evidence="1">
    <location>
        <begin position="36"/>
        <end position="56"/>
    </location>
</feature>
<keyword evidence="1" id="KW-0472">Membrane</keyword>
<feature type="transmembrane region" description="Helical" evidence="1">
    <location>
        <begin position="119"/>
        <end position="140"/>
    </location>
</feature>